<dbReference type="Proteomes" id="UP000541969">
    <property type="component" value="Unassembled WGS sequence"/>
</dbReference>
<dbReference type="CDD" id="cd01948">
    <property type="entry name" value="EAL"/>
    <property type="match status" value="1"/>
</dbReference>
<dbReference type="InterPro" id="IPR052155">
    <property type="entry name" value="Biofilm_reg_signaling"/>
</dbReference>
<dbReference type="InterPro" id="IPR043128">
    <property type="entry name" value="Rev_trsase/Diguanyl_cyclase"/>
</dbReference>
<feature type="transmembrane region" description="Helical" evidence="1">
    <location>
        <begin position="102"/>
        <end position="119"/>
    </location>
</feature>
<dbReference type="Pfam" id="PF00990">
    <property type="entry name" value="GGDEF"/>
    <property type="match status" value="1"/>
</dbReference>
<feature type="domain" description="PAS" evidence="2">
    <location>
        <begin position="319"/>
        <end position="389"/>
    </location>
</feature>
<dbReference type="InterPro" id="IPR013656">
    <property type="entry name" value="PAS_4"/>
</dbReference>
<feature type="transmembrane region" description="Helical" evidence="1">
    <location>
        <begin position="189"/>
        <end position="211"/>
    </location>
</feature>
<feature type="transmembrane region" description="Helical" evidence="1">
    <location>
        <begin position="66"/>
        <end position="87"/>
    </location>
</feature>
<evidence type="ECO:0000259" key="4">
    <source>
        <dbReference type="PROSITE" id="PS50887"/>
    </source>
</evidence>
<dbReference type="PANTHER" id="PTHR44757:SF2">
    <property type="entry name" value="BIOFILM ARCHITECTURE MAINTENANCE PROTEIN MBAA"/>
    <property type="match status" value="1"/>
</dbReference>
<dbReference type="SMART" id="SM00091">
    <property type="entry name" value="PAS"/>
    <property type="match status" value="1"/>
</dbReference>
<dbReference type="InterPro" id="IPR029787">
    <property type="entry name" value="Nucleotide_cyclase"/>
</dbReference>
<proteinExistence type="predicted"/>
<dbReference type="SUPFAM" id="SSF55073">
    <property type="entry name" value="Nucleotide cyclase"/>
    <property type="match status" value="1"/>
</dbReference>
<dbReference type="InterPro" id="IPR000160">
    <property type="entry name" value="GGDEF_dom"/>
</dbReference>
<dbReference type="SUPFAM" id="SSF55785">
    <property type="entry name" value="PYP-like sensor domain (PAS domain)"/>
    <property type="match status" value="1"/>
</dbReference>
<protein>
    <submittedName>
        <fullName evidence="5">Diguanylate cyclase (GGDEF)-like protein/PAS domain S-box-containing protein</fullName>
    </submittedName>
</protein>
<evidence type="ECO:0000313" key="6">
    <source>
        <dbReference type="Proteomes" id="UP000541969"/>
    </source>
</evidence>
<dbReference type="CDD" id="cd01949">
    <property type="entry name" value="GGDEF"/>
    <property type="match status" value="1"/>
</dbReference>
<dbReference type="AlphaFoldDB" id="A0A853CB35"/>
<feature type="transmembrane region" description="Helical" evidence="1">
    <location>
        <begin position="36"/>
        <end position="54"/>
    </location>
</feature>
<dbReference type="PROSITE" id="PS50112">
    <property type="entry name" value="PAS"/>
    <property type="match status" value="1"/>
</dbReference>
<feature type="domain" description="EAL" evidence="3">
    <location>
        <begin position="624"/>
        <end position="877"/>
    </location>
</feature>
<keyword evidence="6" id="KW-1185">Reference proteome</keyword>
<dbReference type="Pfam" id="PF08448">
    <property type="entry name" value="PAS_4"/>
    <property type="match status" value="1"/>
</dbReference>
<feature type="transmembrane region" description="Helical" evidence="1">
    <location>
        <begin position="288"/>
        <end position="307"/>
    </location>
</feature>
<feature type="transmembrane region" description="Helical" evidence="1">
    <location>
        <begin position="251"/>
        <end position="276"/>
    </location>
</feature>
<dbReference type="Pfam" id="PF00563">
    <property type="entry name" value="EAL"/>
    <property type="match status" value="1"/>
</dbReference>
<dbReference type="InterPro" id="IPR035919">
    <property type="entry name" value="EAL_sf"/>
</dbReference>
<dbReference type="Gene3D" id="3.30.70.270">
    <property type="match status" value="1"/>
</dbReference>
<keyword evidence="1" id="KW-0812">Transmembrane</keyword>
<dbReference type="NCBIfam" id="TIGR00229">
    <property type="entry name" value="sensory_box"/>
    <property type="match status" value="1"/>
</dbReference>
<feature type="transmembrane region" description="Helical" evidence="1">
    <location>
        <begin position="12"/>
        <end position="30"/>
    </location>
</feature>
<dbReference type="InterPro" id="IPR000014">
    <property type="entry name" value="PAS"/>
</dbReference>
<evidence type="ECO:0000256" key="1">
    <source>
        <dbReference type="SAM" id="Phobius"/>
    </source>
</evidence>
<dbReference type="InterPro" id="IPR035965">
    <property type="entry name" value="PAS-like_dom_sf"/>
</dbReference>
<feature type="transmembrane region" description="Helical" evidence="1">
    <location>
        <begin position="131"/>
        <end position="156"/>
    </location>
</feature>
<dbReference type="EMBL" id="JACBZT010000001">
    <property type="protein sequence ID" value="NYJ04359.1"/>
    <property type="molecule type" value="Genomic_DNA"/>
</dbReference>
<dbReference type="SUPFAM" id="SSF141868">
    <property type="entry name" value="EAL domain-like"/>
    <property type="match status" value="1"/>
</dbReference>
<dbReference type="NCBIfam" id="TIGR00254">
    <property type="entry name" value="GGDEF"/>
    <property type="match status" value="1"/>
</dbReference>
<dbReference type="SMART" id="SM00267">
    <property type="entry name" value="GGDEF"/>
    <property type="match status" value="1"/>
</dbReference>
<dbReference type="CDD" id="cd00130">
    <property type="entry name" value="PAS"/>
    <property type="match status" value="1"/>
</dbReference>
<reference evidence="5 6" key="1">
    <citation type="submission" date="2020-07" db="EMBL/GenBank/DDBJ databases">
        <title>Sequencing the genomes of 1000 actinobacteria strains.</title>
        <authorList>
            <person name="Klenk H.-P."/>
        </authorList>
    </citation>
    <scope>NUCLEOTIDE SEQUENCE [LARGE SCALE GENOMIC DNA]</scope>
    <source>
        <strain evidence="5 6">DSM 104001</strain>
    </source>
</reference>
<gene>
    <name evidence="5" type="ORF">GGQ55_000637</name>
</gene>
<dbReference type="RefSeq" id="WP_179715086.1">
    <property type="nucleotide sequence ID" value="NZ_JACBZT010000001.1"/>
</dbReference>
<dbReference type="SMART" id="SM00052">
    <property type="entry name" value="EAL"/>
    <property type="match status" value="1"/>
</dbReference>
<feature type="transmembrane region" description="Helical" evidence="1">
    <location>
        <begin position="162"/>
        <end position="182"/>
    </location>
</feature>
<dbReference type="PROSITE" id="PS50883">
    <property type="entry name" value="EAL"/>
    <property type="match status" value="1"/>
</dbReference>
<name>A0A853CB35_9ACTN</name>
<keyword evidence="1" id="KW-0472">Membrane</keyword>
<dbReference type="InterPro" id="IPR001633">
    <property type="entry name" value="EAL_dom"/>
</dbReference>
<organism evidence="5 6">
    <name type="scientific">Petropleomorpha daqingensis</name>
    <dbReference type="NCBI Taxonomy" id="2026353"/>
    <lineage>
        <taxon>Bacteria</taxon>
        <taxon>Bacillati</taxon>
        <taxon>Actinomycetota</taxon>
        <taxon>Actinomycetes</taxon>
        <taxon>Geodermatophilales</taxon>
        <taxon>Geodermatophilaceae</taxon>
        <taxon>Petropleomorpha</taxon>
    </lineage>
</organism>
<dbReference type="Gene3D" id="3.30.450.20">
    <property type="entry name" value="PAS domain"/>
    <property type="match status" value="1"/>
</dbReference>
<accession>A0A853CB35</accession>
<feature type="domain" description="GGDEF" evidence="4">
    <location>
        <begin position="478"/>
        <end position="615"/>
    </location>
</feature>
<evidence type="ECO:0000313" key="5">
    <source>
        <dbReference type="EMBL" id="NYJ04359.1"/>
    </source>
</evidence>
<comment type="caution">
    <text evidence="5">The sequence shown here is derived from an EMBL/GenBank/DDBJ whole genome shotgun (WGS) entry which is preliminary data.</text>
</comment>
<evidence type="ECO:0000259" key="2">
    <source>
        <dbReference type="PROSITE" id="PS50112"/>
    </source>
</evidence>
<evidence type="ECO:0000259" key="3">
    <source>
        <dbReference type="PROSITE" id="PS50883"/>
    </source>
</evidence>
<keyword evidence="1" id="KW-1133">Transmembrane helix</keyword>
<dbReference type="PANTHER" id="PTHR44757">
    <property type="entry name" value="DIGUANYLATE CYCLASE DGCP"/>
    <property type="match status" value="1"/>
</dbReference>
<sequence length="895" mass="94319">MSGPTTWPRAGVVSGLAAGAAVLAVLELVRPEWTPRVGPAVLAAATLAVGALVRRHSRTLDVDAGATWRGFAGIAGLLALGQFVRAVTEVGVNPHTTGPSDLALAATGPVAVLLCVRLVRSTRGRIRVQVVLDAAVALTALSVLLQMLVPAVAGAGDVLLTVGYPTVSAVLCAVGLVTLGGVSAPRRAAAGWLLVTFAALATAMVAGSVAVAHPSPLLDVATSTAYLAVLATATLALAADPGPQARSEAPAATVPLTGVVVSYCLSFAVLLLLLFAWALGRRPSTAEVLTVAVLLSLTFARTLAWAADGARLTRRVLRTEAFFRTLVHRAADITIVLDAHGAITWVSSAGQTSSSWAARDLEGRPFAEFVHGEDRHELARALGRTADLDDGPAAVFRLRTKDGGWRRLETVRTTAATGLPGRDSDRDGFVLHLRDVADRRSTELELERMAYTDYLTGLPNRARLMAALEAARARAAREEFCLLMLDLDGFKPVNDIAGHDAGDDLLVQVAGRLRATVRDRDLISRLGGDEFAVLVRAGIEEAAALGERIVADLREMRPTAAAGGHADELVFDVSASIGVAQIDPADEVTTTLRQADLALRAAKAAGKSRVRLHADTPDEAAGRRARLARDLPTAIEEGQLRLLFQPVIGVAERTVLGLEALVRWQHPQLGLVPPDEFIALAEADGLIVPLERWVFGEATATVAPLLAEGFDLKLGVNVSVRHLQAGCLAPDIARALAASGVPPQRLMLEITESVLMGAEDGFEGDLSTLRTLGCVISLDDFGKGHSSLARLARLPVDVLKMDRDFIGHIDGDPRTEAIVRSVVELGRTLGIDVVAEGVETPGQLALLRDLGCRFLQGYLLGRPVPPEQLRAVLDGFDTGLLDASPDLTESRVAVH</sequence>
<dbReference type="PROSITE" id="PS50887">
    <property type="entry name" value="GGDEF"/>
    <property type="match status" value="1"/>
</dbReference>
<dbReference type="Gene3D" id="3.20.20.450">
    <property type="entry name" value="EAL domain"/>
    <property type="match status" value="1"/>
</dbReference>